<accession>A0A8S9KJ01</accession>
<feature type="region of interest" description="Disordered" evidence="1">
    <location>
        <begin position="60"/>
        <end position="88"/>
    </location>
</feature>
<dbReference type="EMBL" id="QGKY02000164">
    <property type="protein sequence ID" value="KAF2594229.1"/>
    <property type="molecule type" value="Genomic_DNA"/>
</dbReference>
<gene>
    <name evidence="2" type="ORF">F2Q70_00042488</name>
</gene>
<comment type="caution">
    <text evidence="2">The sequence shown here is derived from an EMBL/GenBank/DDBJ whole genome shotgun (WGS) entry which is preliminary data.</text>
</comment>
<feature type="region of interest" description="Disordered" evidence="1">
    <location>
        <begin position="1"/>
        <end position="34"/>
    </location>
</feature>
<name>A0A8S9KJ01_BRACR</name>
<evidence type="ECO:0000256" key="1">
    <source>
        <dbReference type="SAM" id="MobiDB-lite"/>
    </source>
</evidence>
<dbReference type="AlphaFoldDB" id="A0A8S9KJ01"/>
<reference evidence="2" key="1">
    <citation type="submission" date="2019-12" db="EMBL/GenBank/DDBJ databases">
        <title>Genome sequencing and annotation of Brassica cretica.</title>
        <authorList>
            <person name="Studholme D.J."/>
            <person name="Sarris P.F."/>
        </authorList>
    </citation>
    <scope>NUCLEOTIDE SEQUENCE</scope>
    <source>
        <strain evidence="2">PFS-102/07</strain>
        <tissue evidence="2">Leaf</tissue>
    </source>
</reference>
<evidence type="ECO:0000313" key="2">
    <source>
        <dbReference type="EMBL" id="KAF2594229.1"/>
    </source>
</evidence>
<proteinExistence type="predicted"/>
<sequence length="88" mass="9605">MEKSVSSVREWIAAQATAPRPTKSPAQHEPQAPVRTDIVRCNTDAAWSATTLRAGSAGTLTTQSQALTRKGLGPWNSSPPPLWRKRWP</sequence>
<protein>
    <submittedName>
        <fullName evidence="2">Uncharacterized protein</fullName>
    </submittedName>
</protein>
<organism evidence="2">
    <name type="scientific">Brassica cretica</name>
    <name type="common">Mustard</name>
    <dbReference type="NCBI Taxonomy" id="69181"/>
    <lineage>
        <taxon>Eukaryota</taxon>
        <taxon>Viridiplantae</taxon>
        <taxon>Streptophyta</taxon>
        <taxon>Embryophyta</taxon>
        <taxon>Tracheophyta</taxon>
        <taxon>Spermatophyta</taxon>
        <taxon>Magnoliopsida</taxon>
        <taxon>eudicotyledons</taxon>
        <taxon>Gunneridae</taxon>
        <taxon>Pentapetalae</taxon>
        <taxon>rosids</taxon>
        <taxon>malvids</taxon>
        <taxon>Brassicales</taxon>
        <taxon>Brassicaceae</taxon>
        <taxon>Brassiceae</taxon>
        <taxon>Brassica</taxon>
    </lineage>
</organism>